<dbReference type="Proteomes" id="UP000637980">
    <property type="component" value="Unassembled WGS sequence"/>
</dbReference>
<evidence type="ECO:0000313" key="2">
    <source>
        <dbReference type="Proteomes" id="UP000637980"/>
    </source>
</evidence>
<protein>
    <submittedName>
        <fullName evidence="1">Uncharacterized protein</fullName>
    </submittedName>
</protein>
<evidence type="ECO:0000313" key="1">
    <source>
        <dbReference type="EMBL" id="GHB34013.1"/>
    </source>
</evidence>
<proteinExistence type="predicted"/>
<name>A0ABQ3EKZ6_9HYPH</name>
<dbReference type="EMBL" id="BMXE01000004">
    <property type="protein sequence ID" value="GHB34013.1"/>
    <property type="molecule type" value="Genomic_DNA"/>
</dbReference>
<organism evidence="1 2">
    <name type="scientific">Pseudovibrio japonicus</name>
    <dbReference type="NCBI Taxonomy" id="366534"/>
    <lineage>
        <taxon>Bacteria</taxon>
        <taxon>Pseudomonadati</taxon>
        <taxon>Pseudomonadota</taxon>
        <taxon>Alphaproteobacteria</taxon>
        <taxon>Hyphomicrobiales</taxon>
        <taxon>Stappiaceae</taxon>
        <taxon>Pseudovibrio</taxon>
    </lineage>
</organism>
<reference evidence="2" key="1">
    <citation type="journal article" date="2019" name="Int. J. Syst. Evol. Microbiol.">
        <title>The Global Catalogue of Microorganisms (GCM) 10K type strain sequencing project: providing services to taxonomists for standard genome sequencing and annotation.</title>
        <authorList>
            <consortium name="The Broad Institute Genomics Platform"/>
            <consortium name="The Broad Institute Genome Sequencing Center for Infectious Disease"/>
            <person name="Wu L."/>
            <person name="Ma J."/>
        </authorList>
    </citation>
    <scope>NUCLEOTIDE SEQUENCE [LARGE SCALE GENOMIC DNA]</scope>
    <source>
        <strain evidence="2">KCTC 12861</strain>
    </source>
</reference>
<accession>A0ABQ3EKZ6</accession>
<comment type="caution">
    <text evidence="1">The sequence shown here is derived from an EMBL/GenBank/DDBJ whole genome shotgun (WGS) entry which is preliminary data.</text>
</comment>
<gene>
    <name evidence="1" type="ORF">GCM10007094_23760</name>
</gene>
<sequence length="196" mass="22002">MMQATKKVKTKVQKAVTQQMALKSGNYRSYVVKNTRAYSKPAQLTGMIVANNKGGKIEIYKDLKTLSSKGRAAKRYNSGRSVDDQGFVKSGVWNAPRTFKRSFSSNGGFFALIPGGKTSNALPKEFWTFGKKASQPRDSGGRFKSSQRQGYRVRRLYGPALGKEMQKDQALATFKKEAPKELRVQVETRIKKIMKF</sequence>
<keyword evidence="2" id="KW-1185">Reference proteome</keyword>